<reference evidence="5" key="1">
    <citation type="journal article" date="2018" name="J. Proteomics">
        <title>Exploring the molecular complexity of Triatoma dimidiata sialome.</title>
        <authorList>
            <person name="Santiago P.B."/>
            <person name="de Araujo C.N."/>
            <person name="Charneau S."/>
            <person name="Bastos I.M.D."/>
            <person name="Assumpcao T.C.F."/>
            <person name="Queiroz R.M.L."/>
            <person name="Praca Y.R."/>
            <person name="Cordeiro T.M."/>
            <person name="Garcia C.H.S."/>
            <person name="da Silva I.G."/>
            <person name="Raiol T."/>
            <person name="Motta F.N."/>
            <person name="de Araujo Oliveira J.V."/>
            <person name="de Sousa M.V."/>
            <person name="Ribeiro J.M.C."/>
            <person name="de Santana J.M."/>
        </authorList>
    </citation>
    <scope>NUCLEOTIDE SEQUENCE</scope>
    <source>
        <strain evidence="5">Santander</strain>
        <tissue evidence="5">Salivary glands</tissue>
    </source>
</reference>
<dbReference type="AlphaFoldDB" id="A0A0V0G7I1"/>
<evidence type="ECO:0000256" key="2">
    <source>
        <dbReference type="ARBA" id="ARBA00006524"/>
    </source>
</evidence>
<sequence>MEEIIGIILNNWTGLKMCIEHGMGGSSNLVAEKISYMIKIILEKLNCAKVSWENISDLLEEFMDVEFNTILEDGSPDEVAQIVCELFYLWKEGNQVELNTKMNFMTVKTSLQQEYRVLPTPQSVNVSVLSVTDTAGNSYAVENTSDDGWTEVKHRR</sequence>
<comment type="function">
    <text evidence="1">May be involved in 20S pre-rRNA processing.</text>
</comment>
<dbReference type="GO" id="GO:0006364">
    <property type="term" value="P:rRNA processing"/>
    <property type="evidence" value="ECO:0007669"/>
    <property type="project" value="UniProtKB-KW"/>
</dbReference>
<proteinExistence type="inferred from homology"/>
<protein>
    <recommendedName>
        <fullName evidence="3">Pre-rRNA-processing protein TSR2 homolog</fullName>
    </recommendedName>
</protein>
<organism evidence="5">
    <name type="scientific">Triatoma dimidiata</name>
    <name type="common">Kissing bug</name>
    <name type="synonym">Meccus dimidiatus</name>
    <dbReference type="NCBI Taxonomy" id="72491"/>
    <lineage>
        <taxon>Eukaryota</taxon>
        <taxon>Metazoa</taxon>
        <taxon>Ecdysozoa</taxon>
        <taxon>Arthropoda</taxon>
        <taxon>Hexapoda</taxon>
        <taxon>Insecta</taxon>
        <taxon>Pterygota</taxon>
        <taxon>Neoptera</taxon>
        <taxon>Paraneoptera</taxon>
        <taxon>Hemiptera</taxon>
        <taxon>Heteroptera</taxon>
        <taxon>Panheteroptera</taxon>
        <taxon>Cimicomorpha</taxon>
        <taxon>Reduviidae</taxon>
        <taxon>Triatominae</taxon>
        <taxon>Triatoma</taxon>
    </lineage>
</organism>
<evidence type="ECO:0000256" key="1">
    <source>
        <dbReference type="ARBA" id="ARBA00002210"/>
    </source>
</evidence>
<evidence type="ECO:0000256" key="4">
    <source>
        <dbReference type="ARBA" id="ARBA00022552"/>
    </source>
</evidence>
<keyword evidence="4" id="KW-0698">rRNA processing</keyword>
<evidence type="ECO:0000256" key="3">
    <source>
        <dbReference type="ARBA" id="ARBA00017551"/>
    </source>
</evidence>
<dbReference type="PANTHER" id="PTHR21250">
    <property type="entry name" value="PRE-RRNA-PROCESSING PROTEIN TSR2 HOMOLOG"/>
    <property type="match status" value="1"/>
</dbReference>
<name>A0A0V0G7I1_TRIDM</name>
<accession>A0A0V0G7I1</accession>
<comment type="similarity">
    <text evidence="2">Belongs to the TSR2 family.</text>
</comment>
<dbReference type="InterPro" id="IPR019398">
    <property type="entry name" value="Pre-rRNA_process_TSR2"/>
</dbReference>
<evidence type="ECO:0000313" key="5">
    <source>
        <dbReference type="EMBL" id="JAP04098.1"/>
    </source>
</evidence>
<dbReference type="EMBL" id="GECL01002026">
    <property type="protein sequence ID" value="JAP04098.1"/>
    <property type="molecule type" value="Transcribed_RNA"/>
</dbReference>
<dbReference type="Pfam" id="PF10273">
    <property type="entry name" value="WGG"/>
    <property type="match status" value="1"/>
</dbReference>